<proteinExistence type="predicted"/>
<dbReference type="Proteomes" id="UP000324222">
    <property type="component" value="Unassembled WGS sequence"/>
</dbReference>
<evidence type="ECO:0000313" key="1">
    <source>
        <dbReference type="EMBL" id="MPC60211.1"/>
    </source>
</evidence>
<dbReference type="AlphaFoldDB" id="A0A5B7GJE0"/>
<comment type="caution">
    <text evidence="1">The sequence shown here is derived from an EMBL/GenBank/DDBJ whole genome shotgun (WGS) entry which is preliminary data.</text>
</comment>
<keyword evidence="2" id="KW-1185">Reference proteome</keyword>
<reference evidence="1 2" key="1">
    <citation type="submission" date="2019-05" db="EMBL/GenBank/DDBJ databases">
        <title>Another draft genome of Portunus trituberculatus and its Hox gene families provides insights of decapod evolution.</title>
        <authorList>
            <person name="Jeong J.-H."/>
            <person name="Song I."/>
            <person name="Kim S."/>
            <person name="Choi T."/>
            <person name="Kim D."/>
            <person name="Ryu S."/>
            <person name="Kim W."/>
        </authorList>
    </citation>
    <scope>NUCLEOTIDE SEQUENCE [LARGE SCALE GENOMIC DNA]</scope>
    <source>
        <tissue evidence="1">Muscle</tissue>
    </source>
</reference>
<sequence length="41" mass="4951">MFCDIEWRNIMNGRTIQGKCIILLQKYNEGVKKYIHTYLES</sequence>
<gene>
    <name evidence="1" type="ORF">E2C01_054250</name>
</gene>
<evidence type="ECO:0000313" key="2">
    <source>
        <dbReference type="Proteomes" id="UP000324222"/>
    </source>
</evidence>
<accession>A0A5B7GJE0</accession>
<organism evidence="1 2">
    <name type="scientific">Portunus trituberculatus</name>
    <name type="common">Swimming crab</name>
    <name type="synonym">Neptunus trituberculatus</name>
    <dbReference type="NCBI Taxonomy" id="210409"/>
    <lineage>
        <taxon>Eukaryota</taxon>
        <taxon>Metazoa</taxon>
        <taxon>Ecdysozoa</taxon>
        <taxon>Arthropoda</taxon>
        <taxon>Crustacea</taxon>
        <taxon>Multicrustacea</taxon>
        <taxon>Malacostraca</taxon>
        <taxon>Eumalacostraca</taxon>
        <taxon>Eucarida</taxon>
        <taxon>Decapoda</taxon>
        <taxon>Pleocyemata</taxon>
        <taxon>Brachyura</taxon>
        <taxon>Eubrachyura</taxon>
        <taxon>Portunoidea</taxon>
        <taxon>Portunidae</taxon>
        <taxon>Portuninae</taxon>
        <taxon>Portunus</taxon>
    </lineage>
</organism>
<name>A0A5B7GJE0_PORTR</name>
<protein>
    <submittedName>
        <fullName evidence="1">Uncharacterized protein</fullName>
    </submittedName>
</protein>
<dbReference type="EMBL" id="VSRR010017289">
    <property type="protein sequence ID" value="MPC60211.1"/>
    <property type="molecule type" value="Genomic_DNA"/>
</dbReference>